<name>A0A1V0SJC6_9VIRU</name>
<organism evidence="1">
    <name type="scientific">Klosneuvirus KNV1</name>
    <dbReference type="NCBI Taxonomy" id="1977640"/>
    <lineage>
        <taxon>Viruses</taxon>
        <taxon>Varidnaviria</taxon>
        <taxon>Bamfordvirae</taxon>
        <taxon>Nucleocytoviricota</taxon>
        <taxon>Megaviricetes</taxon>
        <taxon>Imitervirales</taxon>
        <taxon>Mimiviridae</taxon>
        <taxon>Klosneuvirinae</taxon>
        <taxon>Klosneuvirus</taxon>
    </lineage>
</organism>
<dbReference type="EMBL" id="KY684109">
    <property type="protein sequence ID" value="ARF11819.1"/>
    <property type="molecule type" value="Genomic_DNA"/>
</dbReference>
<protein>
    <submittedName>
        <fullName evidence="1">Uncharacterized protein</fullName>
    </submittedName>
</protein>
<evidence type="ECO:0000313" key="1">
    <source>
        <dbReference type="EMBL" id="ARF11819.1"/>
    </source>
</evidence>
<proteinExistence type="predicted"/>
<accession>A0A1V0SJC6</accession>
<gene>
    <name evidence="1" type="ORF">Klosneuvirus_2_255</name>
</gene>
<sequence length="910" mass="106688">MDNDLDYGTQSIPVYVNAELDDDFFGTVTQKSDNQENINKLDHGYVYNPFYVGRNNSTVMKMTELELFGKYKRALAFCLKEGIKAEQHILLQVYQNVIKETEMQILTNYFTLVPVSVKMLKNKYHRQTALLIDRPFLVNFNSKNIMLDNDEIIIPLFELDEKIIQLYSLMYESQHDVSTIITGGVLYKYFNCDSYRTIITNRLTQILSDLKDSQYWLNPYNCNINMTTKFSDRRFRIKDIVTPDGKNIIFGDNSKINDKAIKNIFEKINNYDNNLKFKQIYQKQQYTDVSSVVKVEGSTYKLYRINNDPLMITKEQITELFNSITDNKLLFSMFNSLLLSKQYCHLVLNNQTVLDKMKPLFESKLIVLYNYLFGYAWAYMYTEECIVKTRTKNTSRYVFDINTANKLPFFPYCEENILMNPYCVLPVDKKVFGATKNLFGIKMIANYKDYGISTLNDFTTKFNIFTTGKGDKNLFDGLETVEGTTKWKHFAISGSIIPACSQKRSPLMDTITTNEMSYIDKMARYFSEYYNESDIDIMCNSKSIFEFMDNISKLITVIKKNLTSLYGKDAGETVIIEPIKTLGLILNVKFIEECLGDFGKTDDVIKNINSPNIKERLYEEYFNYKRLSNNKYRKEYKNNPLYENFYKISSVDDLNVIVTDYENNKDIQYENDSSTYVYLNDILPNDRKVPQDKNILVLKISESLKFKIKSPHMLHSIEAFRVHYEDYFSCVAKFHLPCVRGYYNGDNVYLLPSCVSALMTFTNIDYKYFAGIRDPIDIINKYRMRGFGTILNEHEKVDAVKYNGTIDKWKDVFQINLQKKDTMTNHFGAKPVTDRMFQPGRNFNNYPEDAYRNPDYEYVNNDEDYRKYFKTKYNYTPGAVDYLKFNAIKEDGSFNPLKKWVIDAAFDELM</sequence>
<reference evidence="1" key="1">
    <citation type="journal article" date="2017" name="Science">
        <title>Giant viruses with an expanded complement of translation system components.</title>
        <authorList>
            <person name="Schulz F."/>
            <person name="Yutin N."/>
            <person name="Ivanova N.N."/>
            <person name="Ortega D.R."/>
            <person name="Lee T.K."/>
            <person name="Vierheilig J."/>
            <person name="Daims H."/>
            <person name="Horn M."/>
            <person name="Wagner M."/>
            <person name="Jensen G.J."/>
            <person name="Kyrpides N.C."/>
            <person name="Koonin E.V."/>
            <person name="Woyke T."/>
        </authorList>
    </citation>
    <scope>NUCLEOTIDE SEQUENCE</scope>
    <source>
        <strain evidence="1">KNV1</strain>
    </source>
</reference>